<organism evidence="2 3">
    <name type="scientific">Porites evermanni</name>
    <dbReference type="NCBI Taxonomy" id="104178"/>
    <lineage>
        <taxon>Eukaryota</taxon>
        <taxon>Metazoa</taxon>
        <taxon>Cnidaria</taxon>
        <taxon>Anthozoa</taxon>
        <taxon>Hexacorallia</taxon>
        <taxon>Scleractinia</taxon>
        <taxon>Fungiina</taxon>
        <taxon>Poritidae</taxon>
        <taxon>Porites</taxon>
    </lineage>
</organism>
<dbReference type="EMBL" id="CALNXI010000028">
    <property type="protein sequence ID" value="CAH3015751.1"/>
    <property type="molecule type" value="Genomic_DNA"/>
</dbReference>
<evidence type="ECO:0000313" key="2">
    <source>
        <dbReference type="EMBL" id="CAH3015751.1"/>
    </source>
</evidence>
<dbReference type="InterPro" id="IPR013762">
    <property type="entry name" value="Integrase-like_cat_sf"/>
</dbReference>
<protein>
    <recommendedName>
        <fullName evidence="4">Tyr recombinase domain-containing protein</fullName>
    </recommendedName>
</protein>
<dbReference type="InterPro" id="IPR052925">
    <property type="entry name" value="Phage_Integrase-like_Recomb"/>
</dbReference>
<keyword evidence="3" id="KW-1185">Reference proteome</keyword>
<evidence type="ECO:0000256" key="1">
    <source>
        <dbReference type="ARBA" id="ARBA00023172"/>
    </source>
</evidence>
<name>A0ABN8LNW7_9CNID</name>
<proteinExistence type="predicted"/>
<dbReference type="Proteomes" id="UP001159427">
    <property type="component" value="Unassembled WGS sequence"/>
</dbReference>
<sequence>MVELGKRLFSRSFRKKEPVSPDMINRICPTFAHSNSNLKDLRTALLFALGFYGLFRISELLDLQFSDVTVHNDYLEILLKCSKTDQYREGKKVLISKIGGINCPYALIGCFLDCVRVNRNSSLYNFGAV</sequence>
<reference evidence="2 3" key="1">
    <citation type="submission" date="2022-05" db="EMBL/GenBank/DDBJ databases">
        <authorList>
            <consortium name="Genoscope - CEA"/>
            <person name="William W."/>
        </authorList>
    </citation>
    <scope>NUCLEOTIDE SEQUENCE [LARGE SCALE GENOMIC DNA]</scope>
</reference>
<dbReference type="SUPFAM" id="SSF56349">
    <property type="entry name" value="DNA breaking-rejoining enzymes"/>
    <property type="match status" value="1"/>
</dbReference>
<dbReference type="InterPro" id="IPR011010">
    <property type="entry name" value="DNA_brk_join_enz"/>
</dbReference>
<dbReference type="PANTHER" id="PTHR34605">
    <property type="entry name" value="PHAGE_INTEGRASE DOMAIN-CONTAINING PROTEIN"/>
    <property type="match status" value="1"/>
</dbReference>
<evidence type="ECO:0000313" key="3">
    <source>
        <dbReference type="Proteomes" id="UP001159427"/>
    </source>
</evidence>
<gene>
    <name evidence="2" type="ORF">PEVE_00020869</name>
</gene>
<accession>A0ABN8LNW7</accession>
<dbReference type="PANTHER" id="PTHR34605:SF4">
    <property type="entry name" value="DNA ADENINE METHYLTRANSFERASE"/>
    <property type="match status" value="1"/>
</dbReference>
<evidence type="ECO:0008006" key="4">
    <source>
        <dbReference type="Google" id="ProtNLM"/>
    </source>
</evidence>
<keyword evidence="1" id="KW-0233">DNA recombination</keyword>
<feature type="non-terminal residue" evidence="2">
    <location>
        <position position="129"/>
    </location>
</feature>
<dbReference type="Gene3D" id="1.10.443.10">
    <property type="entry name" value="Intergrase catalytic core"/>
    <property type="match status" value="1"/>
</dbReference>
<comment type="caution">
    <text evidence="2">The sequence shown here is derived from an EMBL/GenBank/DDBJ whole genome shotgun (WGS) entry which is preliminary data.</text>
</comment>